<evidence type="ECO:0000256" key="1">
    <source>
        <dbReference type="ARBA" id="ARBA00001946"/>
    </source>
</evidence>
<keyword evidence="6" id="KW-0460">Magnesium</keyword>
<dbReference type="EMBL" id="CP044331">
    <property type="protein sequence ID" value="QGM97013.1"/>
    <property type="molecule type" value="Genomic_DNA"/>
</dbReference>
<dbReference type="InterPro" id="IPR029060">
    <property type="entry name" value="PIN-like_dom_sf"/>
</dbReference>
<dbReference type="KEGG" id="mpar:F7D14_05690"/>
<evidence type="ECO:0000256" key="4">
    <source>
        <dbReference type="ARBA" id="ARBA00022723"/>
    </source>
</evidence>
<evidence type="ECO:0000256" key="3">
    <source>
        <dbReference type="ARBA" id="ARBA00022722"/>
    </source>
</evidence>
<evidence type="ECO:0000259" key="8">
    <source>
        <dbReference type="Pfam" id="PF01850"/>
    </source>
</evidence>
<protein>
    <submittedName>
        <fullName evidence="9">Type II toxin-antitoxin system VapC family toxin</fullName>
    </submittedName>
</protein>
<evidence type="ECO:0000256" key="5">
    <source>
        <dbReference type="ARBA" id="ARBA00022801"/>
    </source>
</evidence>
<dbReference type="GO" id="GO:0004518">
    <property type="term" value="F:nuclease activity"/>
    <property type="evidence" value="ECO:0007669"/>
    <property type="project" value="UniProtKB-KW"/>
</dbReference>
<evidence type="ECO:0000256" key="2">
    <source>
        <dbReference type="ARBA" id="ARBA00022649"/>
    </source>
</evidence>
<dbReference type="AlphaFoldDB" id="A0A6B8M6Q8"/>
<dbReference type="InterPro" id="IPR002716">
    <property type="entry name" value="PIN_dom"/>
</dbReference>
<evidence type="ECO:0000313" key="9">
    <source>
        <dbReference type="EMBL" id="QGM97013.1"/>
    </source>
</evidence>
<reference evidence="9 10" key="1">
    <citation type="submission" date="2019-09" db="EMBL/GenBank/DDBJ databases">
        <title>Isolation and complete genome sequencing of Methylocystis species.</title>
        <authorList>
            <person name="Rumah B.L."/>
            <person name="Stead C.E."/>
            <person name="Stevens B.C."/>
            <person name="Minton N.P."/>
            <person name="Grosse-Honebrink A."/>
            <person name="Zhang Y."/>
        </authorList>
    </citation>
    <scope>NUCLEOTIDE SEQUENCE [LARGE SCALE GENOMIC DNA]</scope>
    <source>
        <strain evidence="9 10">BRCS2</strain>
    </source>
</reference>
<name>A0A6B8M6Q8_9HYPH</name>
<dbReference type="GO" id="GO:0016787">
    <property type="term" value="F:hydrolase activity"/>
    <property type="evidence" value="ECO:0007669"/>
    <property type="project" value="UniProtKB-KW"/>
</dbReference>
<comment type="cofactor">
    <cofactor evidence="1">
        <name>Mg(2+)</name>
        <dbReference type="ChEBI" id="CHEBI:18420"/>
    </cofactor>
</comment>
<evidence type="ECO:0000313" key="10">
    <source>
        <dbReference type="Proteomes" id="UP000422569"/>
    </source>
</evidence>
<dbReference type="PANTHER" id="PTHR33653">
    <property type="entry name" value="RIBONUCLEASE VAPC2"/>
    <property type="match status" value="1"/>
</dbReference>
<dbReference type="PANTHER" id="PTHR33653:SF1">
    <property type="entry name" value="RIBONUCLEASE VAPC2"/>
    <property type="match status" value="1"/>
</dbReference>
<keyword evidence="4" id="KW-0479">Metal-binding</keyword>
<proteinExistence type="inferred from homology"/>
<sequence length="135" mass="14463">MARYLLDATIVFAAASGELATLAKLSRLSIGDVAISAIVYSELLSGMSGAALAGGKSARLIENVTLVAQNVDILPYDRKAAEIFGELLRRIEPKRRRMLDRMVAAQAIAGGMTLVTLAPDDFSDIPGLKLESWRT</sequence>
<evidence type="ECO:0000256" key="6">
    <source>
        <dbReference type="ARBA" id="ARBA00022842"/>
    </source>
</evidence>
<dbReference type="Gene3D" id="3.40.50.1010">
    <property type="entry name" value="5'-nuclease"/>
    <property type="match status" value="1"/>
</dbReference>
<keyword evidence="2" id="KW-1277">Toxin-antitoxin system</keyword>
<accession>A0A6B8M6Q8</accession>
<evidence type="ECO:0000256" key="7">
    <source>
        <dbReference type="ARBA" id="ARBA00038093"/>
    </source>
</evidence>
<dbReference type="InterPro" id="IPR050556">
    <property type="entry name" value="Type_II_TA_system_RNase"/>
</dbReference>
<keyword evidence="5" id="KW-0378">Hydrolase</keyword>
<dbReference type="SUPFAM" id="SSF88723">
    <property type="entry name" value="PIN domain-like"/>
    <property type="match status" value="1"/>
</dbReference>
<gene>
    <name evidence="9" type="ORF">F7D14_05690</name>
</gene>
<comment type="similarity">
    <text evidence="7">Belongs to the PINc/VapC protein family.</text>
</comment>
<dbReference type="GO" id="GO:0046872">
    <property type="term" value="F:metal ion binding"/>
    <property type="evidence" value="ECO:0007669"/>
    <property type="project" value="UniProtKB-KW"/>
</dbReference>
<keyword evidence="10" id="KW-1185">Reference proteome</keyword>
<dbReference type="Proteomes" id="UP000422569">
    <property type="component" value="Chromosome"/>
</dbReference>
<feature type="domain" description="PIN" evidence="8">
    <location>
        <begin position="4"/>
        <end position="126"/>
    </location>
</feature>
<keyword evidence="3" id="KW-0540">Nuclease</keyword>
<organism evidence="9 10">
    <name type="scientific">Methylocystis parvus</name>
    <dbReference type="NCBI Taxonomy" id="134"/>
    <lineage>
        <taxon>Bacteria</taxon>
        <taxon>Pseudomonadati</taxon>
        <taxon>Pseudomonadota</taxon>
        <taxon>Alphaproteobacteria</taxon>
        <taxon>Hyphomicrobiales</taxon>
        <taxon>Methylocystaceae</taxon>
        <taxon>Methylocystis</taxon>
    </lineage>
</organism>
<dbReference type="Pfam" id="PF01850">
    <property type="entry name" value="PIN"/>
    <property type="match status" value="1"/>
</dbReference>
<dbReference type="RefSeq" id="WP_016918532.1">
    <property type="nucleotide sequence ID" value="NZ_CP044331.1"/>
</dbReference>